<dbReference type="PANTHER" id="PTHR28626">
    <property type="entry name" value="SRR1-LIKE PROTEIN"/>
    <property type="match status" value="1"/>
</dbReference>
<keyword evidence="4" id="KW-1185">Reference proteome</keyword>
<feature type="domain" description="SRR1-like" evidence="2">
    <location>
        <begin position="277"/>
        <end position="396"/>
    </location>
</feature>
<dbReference type="InterPro" id="IPR012942">
    <property type="entry name" value="SRR1-like"/>
</dbReference>
<comment type="caution">
    <text evidence="3">The sequence shown here is derived from an EMBL/GenBank/DDBJ whole genome shotgun (WGS) entry which is preliminary data.</text>
</comment>
<dbReference type="GO" id="GO:0005634">
    <property type="term" value="C:nucleus"/>
    <property type="evidence" value="ECO:0007669"/>
    <property type="project" value="TreeGrafter"/>
</dbReference>
<dbReference type="Proteomes" id="UP000298663">
    <property type="component" value="Unassembled WGS sequence"/>
</dbReference>
<reference evidence="3 4" key="1">
    <citation type="journal article" date="2015" name="Genome Biol.">
        <title>Comparative genomics of Steinernema reveals deeply conserved gene regulatory networks.</title>
        <authorList>
            <person name="Dillman A.R."/>
            <person name="Macchietto M."/>
            <person name="Porter C.F."/>
            <person name="Rogers A."/>
            <person name="Williams B."/>
            <person name="Antoshechkin I."/>
            <person name="Lee M.M."/>
            <person name="Goodwin Z."/>
            <person name="Lu X."/>
            <person name="Lewis E.E."/>
            <person name="Goodrich-Blair H."/>
            <person name="Stock S.P."/>
            <person name="Adams B.J."/>
            <person name="Sternberg P.W."/>
            <person name="Mortazavi A."/>
        </authorList>
    </citation>
    <scope>NUCLEOTIDE SEQUENCE [LARGE SCALE GENOMIC DNA]</scope>
    <source>
        <strain evidence="3 4">ALL</strain>
    </source>
</reference>
<dbReference type="OrthoDB" id="5816402at2759"/>
<dbReference type="AlphaFoldDB" id="A0A4U5M473"/>
<evidence type="ECO:0000259" key="2">
    <source>
        <dbReference type="Pfam" id="PF07985"/>
    </source>
</evidence>
<comment type="similarity">
    <text evidence="1">Belongs to the SRR1 family.</text>
</comment>
<evidence type="ECO:0000313" key="3">
    <source>
        <dbReference type="EMBL" id="TKR63586.1"/>
    </source>
</evidence>
<gene>
    <name evidence="3" type="ORF">L596_027397</name>
</gene>
<accession>A0A4U5M473</accession>
<proteinExistence type="inferred from homology"/>
<reference evidence="3 4" key="2">
    <citation type="journal article" date="2019" name="G3 (Bethesda)">
        <title>Hybrid Assembly of the Genome of the Entomopathogenic Nematode Steinernema carpocapsae Identifies the X-Chromosome.</title>
        <authorList>
            <person name="Serra L."/>
            <person name="Macchietto M."/>
            <person name="Macias-Munoz A."/>
            <person name="McGill C.J."/>
            <person name="Rodriguez I.M."/>
            <person name="Rodriguez B."/>
            <person name="Murad R."/>
            <person name="Mortazavi A."/>
        </authorList>
    </citation>
    <scope>NUCLEOTIDE SEQUENCE [LARGE SCALE GENOMIC DNA]</scope>
    <source>
        <strain evidence="3 4">ALL</strain>
    </source>
</reference>
<dbReference type="GO" id="GO:0005737">
    <property type="term" value="C:cytoplasm"/>
    <property type="evidence" value="ECO:0007669"/>
    <property type="project" value="TreeGrafter"/>
</dbReference>
<evidence type="ECO:0000256" key="1">
    <source>
        <dbReference type="ARBA" id="ARBA00009856"/>
    </source>
</evidence>
<dbReference type="Pfam" id="PF07985">
    <property type="entry name" value="SRR1"/>
    <property type="match status" value="1"/>
</dbReference>
<name>A0A4U5M473_STECR</name>
<evidence type="ECO:0000313" key="4">
    <source>
        <dbReference type="Proteomes" id="UP000298663"/>
    </source>
</evidence>
<sequence>MFSDFSSEVDLAEASFHLNLKKAEKRIKKEGLCQALEENSLLCMLRKLCQFVGGSQVRNIRSVWSIPRSEENDQRENYRFWELAVLRILKDHFKPQNATFMATEIRQEEVDYLEKHGILTEALEEAGEGGDDPCKNGEVDLLYLVNCHPVLIETFLKNRWIENVLKSSIFVFSFNGDKNLVAYRTFQRSSQRTKLVHMPLNVSVNIHAFRYKGEFFELPRSHEDYKGSFIPFLWKPELHPEAYVEMANFGHIFKNLKILEKEIKKSGFAESVIGNLQDILNGRDVRRIKVIGLGRFVQTMLGKDQLNSLYQLTLVLLIKNHFGVTEMSSQEPTALPFEKAFLNSIGIDTPEPDNLDKPEENLGDKEVTFFYTFSTPTHLINNLLWANRTQMHKILILHYKDHGFQCNWSKICCNCRKNRRNWAKKNGALGPFLKKCVSKAIAVPEGVPRMFKVAFDGHEIMGYPKKRLAGTSHKKPVKQAVDQEEMYQDYGNIQKCLQFKIEAWRERVRAFFGCLRRKITKKQKTT</sequence>
<dbReference type="PANTHER" id="PTHR28626:SF3">
    <property type="entry name" value="SRR1-LIKE PROTEIN"/>
    <property type="match status" value="1"/>
</dbReference>
<dbReference type="InterPro" id="IPR040044">
    <property type="entry name" value="SRR1L"/>
</dbReference>
<dbReference type="EMBL" id="AZBU02000010">
    <property type="protein sequence ID" value="TKR63586.1"/>
    <property type="molecule type" value="Genomic_DNA"/>
</dbReference>
<protein>
    <recommendedName>
        <fullName evidence="2">SRR1-like domain-containing protein</fullName>
    </recommendedName>
</protein>
<organism evidence="3 4">
    <name type="scientific">Steinernema carpocapsae</name>
    <name type="common">Entomopathogenic nematode</name>
    <dbReference type="NCBI Taxonomy" id="34508"/>
    <lineage>
        <taxon>Eukaryota</taxon>
        <taxon>Metazoa</taxon>
        <taxon>Ecdysozoa</taxon>
        <taxon>Nematoda</taxon>
        <taxon>Chromadorea</taxon>
        <taxon>Rhabditida</taxon>
        <taxon>Tylenchina</taxon>
        <taxon>Panagrolaimomorpha</taxon>
        <taxon>Strongyloidoidea</taxon>
        <taxon>Steinernematidae</taxon>
        <taxon>Steinernema</taxon>
    </lineage>
</organism>